<reference evidence="1 2" key="1">
    <citation type="submission" date="2019-01" db="EMBL/GenBank/DDBJ databases">
        <title>Draft genome sequence of Cellulomonas takizawaensis strain TKZ-21.</title>
        <authorList>
            <person name="Yamamura H."/>
            <person name="Hayashi T."/>
            <person name="Hamada M."/>
            <person name="Serisawa Y."/>
            <person name="Matsuyama K."/>
            <person name="Nakagawa Y."/>
            <person name="Otoguro M."/>
            <person name="Yanagida F."/>
            <person name="Hayakawa M."/>
        </authorList>
    </citation>
    <scope>NUCLEOTIDE SEQUENCE [LARGE SCALE GENOMIC DNA]</scope>
    <source>
        <strain evidence="1 2">NBRC12680</strain>
    </source>
</reference>
<evidence type="ECO:0000313" key="1">
    <source>
        <dbReference type="EMBL" id="GCE75414.1"/>
    </source>
</evidence>
<comment type="caution">
    <text evidence="1">The sequence shown here is derived from an EMBL/GenBank/DDBJ whole genome shotgun (WGS) entry which is preliminary data.</text>
</comment>
<dbReference type="EMBL" id="BIMR01000022">
    <property type="protein sequence ID" value="GCE75414.1"/>
    <property type="molecule type" value="Genomic_DNA"/>
</dbReference>
<keyword evidence="2" id="KW-1185">Reference proteome</keyword>
<dbReference type="Proteomes" id="UP000289954">
    <property type="component" value="Unassembled WGS sequence"/>
</dbReference>
<organism evidence="1 2">
    <name type="scientific">Cellulomonas biazotea</name>
    <dbReference type="NCBI Taxonomy" id="1709"/>
    <lineage>
        <taxon>Bacteria</taxon>
        <taxon>Bacillati</taxon>
        <taxon>Actinomycetota</taxon>
        <taxon>Actinomycetes</taxon>
        <taxon>Micrococcales</taxon>
        <taxon>Cellulomonadaceae</taxon>
        <taxon>Cellulomonas</taxon>
    </lineage>
</organism>
<dbReference type="OrthoDB" id="7067242at2"/>
<accession>A0A402DMR0</accession>
<sequence length="327" mass="36397">MLPTANLLFQNFRLRCLTDGGAREMFQQFITDLVRLEFTFADTVAGPGGRDWGIDTFVGDLDGAVAVWQSKFFMNGVGSSQQSEIRGSFAQILKKAEEHKIRLDAWTLCLPLDMTPEERHWFDGWKGRQSRAHGVAIDLWSGSVIRGKLLRPDAQDIQRSYFPATADGTLSFEPLAEAPDISRFDDALFVRQLREAGKVETDAARGLFFAADALVRDITARENVDASSAIAELHLQVHELWERHYNDAVPHATASGQMAGLVERVVEAAGNAPDPEGLRLRPAHRRGIAHRLVEDSRAGWVTHWRDVAAEHGKSQETLRADATVETK</sequence>
<name>A0A402DMR0_9CELL</name>
<dbReference type="RefSeq" id="WP_130780015.1">
    <property type="nucleotide sequence ID" value="NZ_BIMR01000022.1"/>
</dbReference>
<evidence type="ECO:0008006" key="3">
    <source>
        <dbReference type="Google" id="ProtNLM"/>
    </source>
</evidence>
<gene>
    <name evidence="1" type="ORF">CBZ_04700</name>
</gene>
<proteinExistence type="predicted"/>
<evidence type="ECO:0000313" key="2">
    <source>
        <dbReference type="Proteomes" id="UP000289954"/>
    </source>
</evidence>
<dbReference type="AlphaFoldDB" id="A0A402DMR0"/>
<protein>
    <recommendedName>
        <fullName evidence="3">Mrr-like domain-containing protein</fullName>
    </recommendedName>
</protein>